<sequence>MSFYSCLIVMIGGALGTLARYFVSVLTAPISRYIPWGTIIGVNMVGSFVIGFFGTLTLASGRYPVSETTRLFVMLGICGGYTTFSSFSLQTLDLIRVGGWGRALVNVVLSVALSVGAVAMGHMLASRMNSHAILVAQTNTEEEV</sequence>
<comment type="activity regulation">
    <text evidence="12">Na(+) is not transported, but it plays an essential structural role and its presence is essential for fluoride channel function.</text>
</comment>
<keyword evidence="9 12" id="KW-0407">Ion channel</keyword>
<keyword evidence="8 12" id="KW-0472">Membrane</keyword>
<feature type="transmembrane region" description="Helical" evidence="12">
    <location>
        <begin position="7"/>
        <end position="27"/>
    </location>
</feature>
<dbReference type="NCBIfam" id="TIGR00494">
    <property type="entry name" value="crcB"/>
    <property type="match status" value="1"/>
</dbReference>
<comment type="subcellular location">
    <subcellularLocation>
        <location evidence="1 12">Cell membrane</location>
        <topology evidence="1 12">Multi-pass membrane protein</topology>
    </subcellularLocation>
</comment>
<evidence type="ECO:0000256" key="7">
    <source>
        <dbReference type="ARBA" id="ARBA00023065"/>
    </source>
</evidence>
<dbReference type="EMBL" id="CP021524">
    <property type="protein sequence ID" value="ARW09724.1"/>
    <property type="molecule type" value="Genomic_DNA"/>
</dbReference>
<keyword evidence="3" id="KW-0997">Cell inner membrane</keyword>
<dbReference type="Proteomes" id="UP000195633">
    <property type="component" value="Chromosome"/>
</dbReference>
<feature type="binding site" evidence="12">
    <location>
        <position position="79"/>
    </location>
    <ligand>
        <name>Na(+)</name>
        <dbReference type="ChEBI" id="CHEBI:29101"/>
        <note>structural</note>
    </ligand>
</feature>
<keyword evidence="6 12" id="KW-0915">Sodium</keyword>
<evidence type="ECO:0000256" key="8">
    <source>
        <dbReference type="ARBA" id="ARBA00023136"/>
    </source>
</evidence>
<keyword evidence="12" id="KW-0479">Metal-binding</keyword>
<keyword evidence="5 12" id="KW-1133">Transmembrane helix</keyword>
<dbReference type="Proteomes" id="UP000175973">
    <property type="component" value="Chromosome"/>
</dbReference>
<accession>A0A1D8QT84</accession>
<evidence type="ECO:0000256" key="11">
    <source>
        <dbReference type="ARBA" id="ARBA00035585"/>
    </source>
</evidence>
<dbReference type="GO" id="GO:0046872">
    <property type="term" value="F:metal ion binding"/>
    <property type="evidence" value="ECO:0007669"/>
    <property type="project" value="UniProtKB-KW"/>
</dbReference>
<evidence type="ECO:0000313" key="15">
    <source>
        <dbReference type="Proteomes" id="UP000175973"/>
    </source>
</evidence>
<gene>
    <name evidence="12" type="primary">fluC</name>
    <name evidence="12" type="synonym">crcB</name>
    <name evidence="13" type="ORF">A4S02_00855</name>
    <name evidence="14" type="ORF">S101447_00621</name>
</gene>
<dbReference type="GO" id="GO:0140114">
    <property type="term" value="P:cellular detoxification of fluoride"/>
    <property type="evidence" value="ECO:0007669"/>
    <property type="project" value="UniProtKB-UniRule"/>
</dbReference>
<dbReference type="Pfam" id="PF02537">
    <property type="entry name" value="CRCB"/>
    <property type="match status" value="1"/>
</dbReference>
<dbReference type="RefSeq" id="WP_019089874.1">
    <property type="nucleotide sequence ID" value="NZ_CP015164.1"/>
</dbReference>
<comment type="function">
    <text evidence="12">Fluoride-specific ion channel. Important for reducing fluoride concentration in the cell, thus reducing its toxicity.</text>
</comment>
<evidence type="ECO:0000313" key="13">
    <source>
        <dbReference type="EMBL" id="AOW45546.1"/>
    </source>
</evidence>
<dbReference type="HAMAP" id="MF_00454">
    <property type="entry name" value="FluC"/>
    <property type="match status" value="1"/>
</dbReference>
<evidence type="ECO:0000256" key="10">
    <source>
        <dbReference type="ARBA" id="ARBA00035120"/>
    </source>
</evidence>
<feature type="transmembrane region" description="Helical" evidence="12">
    <location>
        <begin position="104"/>
        <end position="125"/>
    </location>
</feature>
<evidence type="ECO:0000256" key="4">
    <source>
        <dbReference type="ARBA" id="ARBA00022692"/>
    </source>
</evidence>
<evidence type="ECO:0000313" key="14">
    <source>
        <dbReference type="EMBL" id="ARW09724.1"/>
    </source>
</evidence>
<keyword evidence="4 12" id="KW-0812">Transmembrane</keyword>
<evidence type="ECO:0000256" key="12">
    <source>
        <dbReference type="HAMAP-Rule" id="MF_00454"/>
    </source>
</evidence>
<dbReference type="PANTHER" id="PTHR28259">
    <property type="entry name" value="FLUORIDE EXPORT PROTEIN 1-RELATED"/>
    <property type="match status" value="1"/>
</dbReference>
<dbReference type="AlphaFoldDB" id="A0A1D8QT84"/>
<protein>
    <recommendedName>
        <fullName evidence="12">Fluoride-specific ion channel FluC</fullName>
    </recommendedName>
</protein>
<dbReference type="GO" id="GO:0005886">
    <property type="term" value="C:plasma membrane"/>
    <property type="evidence" value="ECO:0007669"/>
    <property type="project" value="UniProtKB-SubCell"/>
</dbReference>
<dbReference type="InterPro" id="IPR003691">
    <property type="entry name" value="FluC"/>
</dbReference>
<dbReference type="PANTHER" id="PTHR28259:SF1">
    <property type="entry name" value="FLUORIDE EXPORT PROTEIN 1-RELATED"/>
    <property type="match status" value="1"/>
</dbReference>
<proteinExistence type="inferred from homology"/>
<name>A0A1D8QT84_9PROT</name>
<evidence type="ECO:0000256" key="6">
    <source>
        <dbReference type="ARBA" id="ARBA00023053"/>
    </source>
</evidence>
<feature type="binding site" evidence="12">
    <location>
        <position position="82"/>
    </location>
    <ligand>
        <name>Na(+)</name>
        <dbReference type="ChEBI" id="CHEBI:29101"/>
        <note>structural</note>
    </ligand>
</feature>
<dbReference type="KEGG" id="aasc:A4S02_00855"/>
<evidence type="ECO:0000256" key="1">
    <source>
        <dbReference type="ARBA" id="ARBA00004651"/>
    </source>
</evidence>
<reference evidence="15" key="2">
    <citation type="submission" date="2016-04" db="EMBL/GenBank/DDBJ databases">
        <authorList>
            <person name="Jeon C.O."/>
            <person name="Cho G.Y."/>
            <person name="Jeong H.I."/>
            <person name="Kim K.H."/>
        </authorList>
    </citation>
    <scope>NUCLEOTIDE SEQUENCE [LARGE SCALE GENOMIC DNA]</scope>
    <source>
        <strain evidence="15">LMG 1590</strain>
    </source>
</reference>
<comment type="similarity">
    <text evidence="10 12">Belongs to the fluoride channel Fluc/FEX (TC 1.A.43) family.</text>
</comment>
<feature type="transmembrane region" description="Helical" evidence="12">
    <location>
        <begin position="71"/>
        <end position="92"/>
    </location>
</feature>
<reference evidence="14 16" key="3">
    <citation type="submission" date="2017-05" db="EMBL/GenBank/DDBJ databases">
        <title>Genome sequence of Acetobacter pasteurianus subsp. ascendens strain SRCM101447.</title>
        <authorList>
            <person name="Cho S.H."/>
        </authorList>
    </citation>
    <scope>NUCLEOTIDE SEQUENCE [LARGE SCALE GENOMIC DNA]</scope>
    <source>
        <strain evidence="14 16">SRCM101447</strain>
    </source>
</reference>
<dbReference type="GO" id="GO:0062054">
    <property type="term" value="F:fluoride channel activity"/>
    <property type="evidence" value="ECO:0007669"/>
    <property type="project" value="UniProtKB-UniRule"/>
</dbReference>
<evidence type="ECO:0000313" key="16">
    <source>
        <dbReference type="Proteomes" id="UP000195633"/>
    </source>
</evidence>
<dbReference type="EMBL" id="CP015164">
    <property type="protein sequence ID" value="AOW45546.1"/>
    <property type="molecule type" value="Genomic_DNA"/>
</dbReference>
<dbReference type="STRING" id="481146.A4S02_00855"/>
<evidence type="ECO:0000256" key="2">
    <source>
        <dbReference type="ARBA" id="ARBA00022475"/>
    </source>
</evidence>
<keyword evidence="7 12" id="KW-0406">Ion transport</keyword>
<feature type="transmembrane region" description="Helical" evidence="12">
    <location>
        <begin position="33"/>
        <end position="59"/>
    </location>
</feature>
<keyword evidence="2 12" id="KW-1003">Cell membrane</keyword>
<evidence type="ECO:0000256" key="9">
    <source>
        <dbReference type="ARBA" id="ARBA00023303"/>
    </source>
</evidence>
<evidence type="ECO:0000256" key="3">
    <source>
        <dbReference type="ARBA" id="ARBA00022519"/>
    </source>
</evidence>
<evidence type="ECO:0000256" key="5">
    <source>
        <dbReference type="ARBA" id="ARBA00022989"/>
    </source>
</evidence>
<reference evidence="13" key="1">
    <citation type="submission" date="2016-04" db="EMBL/GenBank/DDBJ databases">
        <authorList>
            <person name="Evans L.H."/>
            <person name="Alamgir A."/>
            <person name="Owens N."/>
            <person name="Weber N.D."/>
            <person name="Virtaneva K."/>
            <person name="Barbian K."/>
            <person name="Babar A."/>
            <person name="Rosenke K."/>
        </authorList>
    </citation>
    <scope>NUCLEOTIDE SEQUENCE [LARGE SCALE GENOMIC DNA]</scope>
    <source>
        <strain evidence="13">LMG 1590</strain>
    </source>
</reference>
<keyword evidence="15" id="KW-1185">Reference proteome</keyword>
<keyword evidence="12" id="KW-0813">Transport</keyword>
<comment type="catalytic activity">
    <reaction evidence="11">
        <text>fluoride(in) = fluoride(out)</text>
        <dbReference type="Rhea" id="RHEA:76159"/>
        <dbReference type="ChEBI" id="CHEBI:17051"/>
    </reaction>
    <physiologicalReaction direction="left-to-right" evidence="11">
        <dbReference type="Rhea" id="RHEA:76160"/>
    </physiologicalReaction>
</comment>
<organism evidence="13 15">
    <name type="scientific">Acetobacter ascendens</name>
    <dbReference type="NCBI Taxonomy" id="481146"/>
    <lineage>
        <taxon>Bacteria</taxon>
        <taxon>Pseudomonadati</taxon>
        <taxon>Pseudomonadota</taxon>
        <taxon>Alphaproteobacteria</taxon>
        <taxon>Acetobacterales</taxon>
        <taxon>Acetobacteraceae</taxon>
        <taxon>Acetobacter</taxon>
    </lineage>
</organism>